<accession>A0A1F5ENV7</accession>
<organism evidence="3 4">
    <name type="scientific">Candidatus Campbellbacteria bacterium RIFCSPLOWO2_01_FULL_34_15</name>
    <dbReference type="NCBI Taxonomy" id="1797579"/>
    <lineage>
        <taxon>Bacteria</taxon>
        <taxon>Candidatus Campbelliibacteriota</taxon>
    </lineage>
</organism>
<name>A0A1F5ENV7_9BACT</name>
<feature type="domain" description="Purple acid phosphatase N-terminal" evidence="2">
    <location>
        <begin position="191"/>
        <end position="266"/>
    </location>
</feature>
<gene>
    <name evidence="3" type="ORF">A2996_00660</name>
</gene>
<evidence type="ECO:0000313" key="3">
    <source>
        <dbReference type="EMBL" id="OGD68884.1"/>
    </source>
</evidence>
<dbReference type="SUPFAM" id="SSF49363">
    <property type="entry name" value="Purple acid phosphatase, N-terminal domain"/>
    <property type="match status" value="1"/>
</dbReference>
<dbReference type="Pfam" id="PF16656">
    <property type="entry name" value="Pur_ac_phosph_N"/>
    <property type="match status" value="1"/>
</dbReference>
<dbReference type="Proteomes" id="UP000176865">
    <property type="component" value="Unassembled WGS sequence"/>
</dbReference>
<evidence type="ECO:0000259" key="2">
    <source>
        <dbReference type="Pfam" id="PF16656"/>
    </source>
</evidence>
<dbReference type="InterPro" id="IPR015914">
    <property type="entry name" value="PAPs_N"/>
</dbReference>
<dbReference type="Gene3D" id="2.60.40.380">
    <property type="entry name" value="Purple acid phosphatase-like, N-terminal"/>
    <property type="match status" value="1"/>
</dbReference>
<comment type="caution">
    <text evidence="3">The sequence shown here is derived from an EMBL/GenBank/DDBJ whole genome shotgun (WGS) entry which is preliminary data.</text>
</comment>
<keyword evidence="1" id="KW-1133">Transmembrane helix</keyword>
<dbReference type="GO" id="GO:0046872">
    <property type="term" value="F:metal ion binding"/>
    <property type="evidence" value="ECO:0007669"/>
    <property type="project" value="InterPro"/>
</dbReference>
<dbReference type="STRING" id="1797579.A2996_00660"/>
<reference evidence="3 4" key="1">
    <citation type="journal article" date="2016" name="Nat. Commun.">
        <title>Thousands of microbial genomes shed light on interconnected biogeochemical processes in an aquifer system.</title>
        <authorList>
            <person name="Anantharaman K."/>
            <person name="Brown C.T."/>
            <person name="Hug L.A."/>
            <person name="Sharon I."/>
            <person name="Castelle C.J."/>
            <person name="Probst A.J."/>
            <person name="Thomas B.C."/>
            <person name="Singh A."/>
            <person name="Wilkins M.J."/>
            <person name="Karaoz U."/>
            <person name="Brodie E.L."/>
            <person name="Williams K.H."/>
            <person name="Hubbard S.S."/>
            <person name="Banfield J.F."/>
        </authorList>
    </citation>
    <scope>NUCLEOTIDE SEQUENCE [LARGE SCALE GENOMIC DNA]</scope>
</reference>
<dbReference type="GO" id="GO:0003993">
    <property type="term" value="F:acid phosphatase activity"/>
    <property type="evidence" value="ECO:0007669"/>
    <property type="project" value="InterPro"/>
</dbReference>
<protein>
    <recommendedName>
        <fullName evidence="2">Purple acid phosphatase N-terminal domain-containing protein</fullName>
    </recommendedName>
</protein>
<evidence type="ECO:0000313" key="4">
    <source>
        <dbReference type="Proteomes" id="UP000176865"/>
    </source>
</evidence>
<evidence type="ECO:0000256" key="1">
    <source>
        <dbReference type="SAM" id="Phobius"/>
    </source>
</evidence>
<keyword evidence="1" id="KW-0812">Transmembrane</keyword>
<dbReference type="AlphaFoldDB" id="A0A1F5ENV7"/>
<sequence>MKNNMKVLKIKLNIIIFFIALFFGTSNIVYAENGLDVEFESTPLFSEINFIPGESVTKYIKVTNTLGKSQTVVVSAINSNSCDKTPCLSEAINLIIKREDNELFNGSLEDFLNGDEINLGNLNNGSSAEYDFIVTFLPEKENEYQSLSSTFDLLIGFQGGVFVNSGAGGGGGSAPRGLTIKNETSILLNLDSVVIQWNTSYLSTSQVIYREEGQNYSLDLSLPNYGYPYGTSEDLVKVLNHSVLLADLEAGKTYYYRAVSHASPATVGIEHSFKMLTEEEINQKLGAEDSGYSGFHEGLSDDELGLVTKLADGGTLILEDRNNGEITSTTTTVSTSSFSASDNLKNVALAGGFFSDSPWWIWLVILLIIFILVYLFFKVWNTD</sequence>
<keyword evidence="1" id="KW-0472">Membrane</keyword>
<feature type="transmembrane region" description="Helical" evidence="1">
    <location>
        <begin position="359"/>
        <end position="377"/>
    </location>
</feature>
<proteinExistence type="predicted"/>
<dbReference type="EMBL" id="MFAB01000013">
    <property type="protein sequence ID" value="OGD68884.1"/>
    <property type="molecule type" value="Genomic_DNA"/>
</dbReference>
<dbReference type="InterPro" id="IPR008963">
    <property type="entry name" value="Purple_acid_Pase-like_N"/>
</dbReference>